<comment type="caution">
    <text evidence="1">The sequence shown here is derived from an EMBL/GenBank/DDBJ whole genome shotgun (WGS) entry which is preliminary data.</text>
</comment>
<accession>A0A8S9R2H0</accession>
<sequence>MIPEGGGFLSSASPAMVCVVGLVFMCDEVERGLGSGFRTHVTGGLMALDEILTRPRLDGRTPGRSSAADGARDVTHVSDVILAKRRFGSRRWGRCSGLATCVFLVVE</sequence>
<dbReference type="EMBL" id="QGKX02000996">
    <property type="protein sequence ID" value="KAF3555845.1"/>
    <property type="molecule type" value="Genomic_DNA"/>
</dbReference>
<evidence type="ECO:0000313" key="3">
    <source>
        <dbReference type="Proteomes" id="UP000712600"/>
    </source>
</evidence>
<gene>
    <name evidence="1" type="ORF">F2Q69_00013987</name>
    <name evidence="2" type="ORF">F2Q69_00037872</name>
</gene>
<name>A0A8S9R2H0_BRACR</name>
<evidence type="ECO:0000313" key="1">
    <source>
        <dbReference type="EMBL" id="KAF3555845.1"/>
    </source>
</evidence>
<proteinExistence type="predicted"/>
<organism evidence="1 3">
    <name type="scientific">Brassica cretica</name>
    <name type="common">Mustard</name>
    <dbReference type="NCBI Taxonomy" id="69181"/>
    <lineage>
        <taxon>Eukaryota</taxon>
        <taxon>Viridiplantae</taxon>
        <taxon>Streptophyta</taxon>
        <taxon>Embryophyta</taxon>
        <taxon>Tracheophyta</taxon>
        <taxon>Spermatophyta</taxon>
        <taxon>Magnoliopsida</taxon>
        <taxon>eudicotyledons</taxon>
        <taxon>Gunneridae</taxon>
        <taxon>Pentapetalae</taxon>
        <taxon>rosids</taxon>
        <taxon>malvids</taxon>
        <taxon>Brassicales</taxon>
        <taxon>Brassicaceae</taxon>
        <taxon>Brassiceae</taxon>
        <taxon>Brassica</taxon>
    </lineage>
</organism>
<reference evidence="1" key="1">
    <citation type="submission" date="2019-12" db="EMBL/GenBank/DDBJ databases">
        <title>Genome sequencing and annotation of Brassica cretica.</title>
        <authorList>
            <person name="Studholme D.J."/>
            <person name="Sarris P."/>
        </authorList>
    </citation>
    <scope>NUCLEOTIDE SEQUENCE</scope>
    <source>
        <strain evidence="1">PFS-109/04</strain>
        <tissue evidence="1">Leaf</tissue>
    </source>
</reference>
<protein>
    <submittedName>
        <fullName evidence="1">Uncharacterized protein</fullName>
    </submittedName>
</protein>
<dbReference type="EMBL" id="QGKX02000004">
    <property type="protein sequence ID" value="KAF3602814.1"/>
    <property type="molecule type" value="Genomic_DNA"/>
</dbReference>
<dbReference type="AlphaFoldDB" id="A0A8S9R2H0"/>
<evidence type="ECO:0000313" key="2">
    <source>
        <dbReference type="EMBL" id="KAF3602814.1"/>
    </source>
</evidence>
<dbReference type="Proteomes" id="UP000712600">
    <property type="component" value="Unassembled WGS sequence"/>
</dbReference>